<dbReference type="RefSeq" id="XP_033313200.1">
    <property type="nucleotide sequence ID" value="XM_033457309.1"/>
</dbReference>
<dbReference type="KEGG" id="bbif:117212453"/>
<dbReference type="AlphaFoldDB" id="A0A6P8NFF8"/>
<name>A0A6P8NFF8_9HYME</name>
<evidence type="ECO:0000313" key="2">
    <source>
        <dbReference type="Proteomes" id="UP000515164"/>
    </source>
</evidence>
<accession>A0A6P8NFF8</accession>
<proteinExistence type="predicted"/>
<keyword evidence="2" id="KW-1185">Reference proteome</keyword>
<protein>
    <submittedName>
        <fullName evidence="3">Uncharacterized protein LOC117212453</fullName>
    </submittedName>
</protein>
<gene>
    <name evidence="3" type="primary">LOC117212453</name>
</gene>
<dbReference type="Proteomes" id="UP000515164">
    <property type="component" value="Unplaced"/>
</dbReference>
<feature type="region of interest" description="Disordered" evidence="1">
    <location>
        <begin position="185"/>
        <end position="236"/>
    </location>
</feature>
<dbReference type="GeneID" id="117212453"/>
<organism evidence="2 3">
    <name type="scientific">Bombus bifarius</name>
    <dbReference type="NCBI Taxonomy" id="103933"/>
    <lineage>
        <taxon>Eukaryota</taxon>
        <taxon>Metazoa</taxon>
        <taxon>Ecdysozoa</taxon>
        <taxon>Arthropoda</taxon>
        <taxon>Hexapoda</taxon>
        <taxon>Insecta</taxon>
        <taxon>Pterygota</taxon>
        <taxon>Neoptera</taxon>
        <taxon>Endopterygota</taxon>
        <taxon>Hymenoptera</taxon>
        <taxon>Apocrita</taxon>
        <taxon>Aculeata</taxon>
        <taxon>Apoidea</taxon>
        <taxon>Anthophila</taxon>
        <taxon>Apidae</taxon>
        <taxon>Bombus</taxon>
        <taxon>Pyrobombus</taxon>
    </lineage>
</organism>
<evidence type="ECO:0000313" key="3">
    <source>
        <dbReference type="RefSeq" id="XP_033313200.1"/>
    </source>
</evidence>
<reference evidence="3" key="1">
    <citation type="submission" date="2025-08" db="UniProtKB">
        <authorList>
            <consortium name="RefSeq"/>
        </authorList>
    </citation>
    <scope>IDENTIFICATION</scope>
    <source>
        <tissue evidence="3">Muscle</tissue>
    </source>
</reference>
<evidence type="ECO:0000256" key="1">
    <source>
        <dbReference type="SAM" id="MobiDB-lite"/>
    </source>
</evidence>
<feature type="compositionally biased region" description="Basic and acidic residues" evidence="1">
    <location>
        <begin position="202"/>
        <end position="219"/>
    </location>
</feature>
<sequence>MEELSFVPLQTENHYIIIPTKNMQIDVLCKTHKILEIKQPSLISSKTGCIITHERNIMKIGETHKNISYEIKIKNSSHSFKEIDIPTLEEILETAPKVTHNFNQCKANLDTLQTQVNSLQFERRINSLREYGTSTLQILGHIALGLGTVYILYKCKLFECLSRVIPKNPTGPSLSKTLQEMKITESFKTDDPPEPYASTEQSESKKGEYHTLKEGHPLRSSDQIAKTSYKPLLSKQ</sequence>